<dbReference type="InterPro" id="IPR012347">
    <property type="entry name" value="Ferritin-like"/>
</dbReference>
<dbReference type="Pfam" id="PF11553">
    <property type="entry name" value="DUF3231"/>
    <property type="match status" value="2"/>
</dbReference>
<accession>A0A5D4UCG7</accession>
<dbReference type="AlphaFoldDB" id="A0A5D4UCG7"/>
<dbReference type="OrthoDB" id="1675670at2"/>
<dbReference type="EMBL" id="VTEZ01000004">
    <property type="protein sequence ID" value="TYS84768.1"/>
    <property type="molecule type" value="Genomic_DNA"/>
</dbReference>
<organism evidence="1 2">
    <name type="scientific">Rossellomorea aquimaris</name>
    <dbReference type="NCBI Taxonomy" id="189382"/>
    <lineage>
        <taxon>Bacteria</taxon>
        <taxon>Bacillati</taxon>
        <taxon>Bacillota</taxon>
        <taxon>Bacilli</taxon>
        <taxon>Bacillales</taxon>
        <taxon>Bacillaceae</taxon>
        <taxon>Rossellomorea</taxon>
    </lineage>
</organism>
<dbReference type="RefSeq" id="WP_148969197.1">
    <property type="nucleotide sequence ID" value="NZ_CANLNA010000002.1"/>
</dbReference>
<dbReference type="InterPro" id="IPR021617">
    <property type="entry name" value="DUF3231"/>
</dbReference>
<dbReference type="Gene3D" id="1.20.1260.10">
    <property type="match status" value="2"/>
</dbReference>
<comment type="caution">
    <text evidence="1">The sequence shown here is derived from an EMBL/GenBank/DDBJ whole genome shotgun (WGS) entry which is preliminary data.</text>
</comment>
<reference evidence="1 2" key="1">
    <citation type="submission" date="2019-08" db="EMBL/GenBank/DDBJ databases">
        <title>Bacillus genomes from the desert of Cuatro Cienegas, Coahuila.</title>
        <authorList>
            <person name="Olmedo-Alvarez G."/>
        </authorList>
    </citation>
    <scope>NUCLEOTIDE SEQUENCE [LARGE SCALE GENOMIC DNA]</scope>
    <source>
        <strain evidence="1 2">CH87b_3T</strain>
    </source>
</reference>
<gene>
    <name evidence="1" type="ORF">FZC85_15530</name>
</gene>
<sequence>MEEKNIRLTTAEISALWTTYIKCSALNCFYTHFLTYLKDEGIKFIIEESLQTNVETMSKIKSLFISEEFPVPKGFTDRDIDTTAPPLYTDLFALSFVYRGGQVTSGHYTTIVGAVARKDVYDLFEEALTKSLSLYKQSLQLMLEKGIYDRPPKMNYPHSIEYISEQPSLLESWLGETRPLNALELSELFFVIERNCIGIILLKGFIQVSKDIEVKNYLKKGKKLSEKQITTFNQVLIKDDSFPTYPVSMEVTDSNVAPFSEKLMLFFIASSNSVGLSTLCHAITMSTRKDLAVHYTLFVTEIMKYGADGLKLLVERGWMEQPPQQKSRGDLCK</sequence>
<evidence type="ECO:0000313" key="1">
    <source>
        <dbReference type="EMBL" id="TYS84768.1"/>
    </source>
</evidence>
<dbReference type="Proteomes" id="UP000324269">
    <property type="component" value="Unassembled WGS sequence"/>
</dbReference>
<name>A0A5D4UCG7_9BACI</name>
<protein>
    <submittedName>
        <fullName evidence="1">DUF3231 family protein</fullName>
    </submittedName>
</protein>
<evidence type="ECO:0000313" key="2">
    <source>
        <dbReference type="Proteomes" id="UP000324269"/>
    </source>
</evidence>
<proteinExistence type="predicted"/>